<evidence type="ECO:0008006" key="4">
    <source>
        <dbReference type="Google" id="ProtNLM"/>
    </source>
</evidence>
<evidence type="ECO:0000313" key="2">
    <source>
        <dbReference type="EMBL" id="GAA1509238.1"/>
    </source>
</evidence>
<protein>
    <recommendedName>
        <fullName evidence="4">FG-GAP repeat protein</fullName>
    </recommendedName>
</protein>
<feature type="chain" id="PRO_5046923003" description="FG-GAP repeat protein" evidence="1">
    <location>
        <begin position="29"/>
        <end position="421"/>
    </location>
</feature>
<keyword evidence="1" id="KW-0732">Signal</keyword>
<proteinExistence type="predicted"/>
<evidence type="ECO:0000256" key="1">
    <source>
        <dbReference type="SAM" id="SignalP"/>
    </source>
</evidence>
<sequence length="421" mass="42922">MSLHRLRRLAATAAAVLVAPAVAGAVLAAEPASAAGVLAPTVTALTTAPVVGATARFRFGTPAGSVPVTQFVFSLSSGPGGHVTATNGRATASVVVERATNVLSVYAVAADGSVSGSTVTIFNAAFPPPAADQDLDSDGKPDLLAVGGTPGLAPGLWQATGRGLRGQVRTPAVDIGVNGNGVGTPFTGAQVFTGKFRGGPFEDVFVYYPGGINPGSGMIIDGLGRGEPLRADRGYEATLSAGLFADINNDNPLQLVNAYDSSGNHLTYPDLLGIVGSPANGYTLQYYASQNGTANFAFPTQLGTATPTGGGDWEHWRLASKLLPSGTAVALWNQSTGALYLWQGVTYDQETGALAFTQFRLAGAWLPGAQLSELQLTDVNADGVPDLWAVTPDGTVTAYVITNLSATGPAKLTAKTPQHLA</sequence>
<gene>
    <name evidence="2" type="ORF">GCM10009827_024340</name>
</gene>
<organism evidence="2 3">
    <name type="scientific">Dactylosporangium maewongense</name>
    <dbReference type="NCBI Taxonomy" id="634393"/>
    <lineage>
        <taxon>Bacteria</taxon>
        <taxon>Bacillati</taxon>
        <taxon>Actinomycetota</taxon>
        <taxon>Actinomycetes</taxon>
        <taxon>Micromonosporales</taxon>
        <taxon>Micromonosporaceae</taxon>
        <taxon>Dactylosporangium</taxon>
    </lineage>
</organism>
<dbReference type="SUPFAM" id="SSF69318">
    <property type="entry name" value="Integrin alpha N-terminal domain"/>
    <property type="match status" value="1"/>
</dbReference>
<dbReference type="Proteomes" id="UP001501470">
    <property type="component" value="Unassembled WGS sequence"/>
</dbReference>
<comment type="caution">
    <text evidence="2">The sequence shown here is derived from an EMBL/GenBank/DDBJ whole genome shotgun (WGS) entry which is preliminary data.</text>
</comment>
<dbReference type="InterPro" id="IPR028994">
    <property type="entry name" value="Integrin_alpha_N"/>
</dbReference>
<keyword evidence="3" id="KW-1185">Reference proteome</keyword>
<accession>A0ABN2A1E5</accession>
<evidence type="ECO:0000313" key="3">
    <source>
        <dbReference type="Proteomes" id="UP001501470"/>
    </source>
</evidence>
<dbReference type="RefSeq" id="WP_344501887.1">
    <property type="nucleotide sequence ID" value="NZ_BAAAQD010000003.1"/>
</dbReference>
<feature type="signal peptide" evidence="1">
    <location>
        <begin position="1"/>
        <end position="28"/>
    </location>
</feature>
<name>A0ABN2A1E5_9ACTN</name>
<dbReference type="EMBL" id="BAAAQD010000003">
    <property type="protein sequence ID" value="GAA1509238.1"/>
    <property type="molecule type" value="Genomic_DNA"/>
</dbReference>
<reference evidence="2 3" key="1">
    <citation type="journal article" date="2019" name="Int. J. Syst. Evol. Microbiol.">
        <title>The Global Catalogue of Microorganisms (GCM) 10K type strain sequencing project: providing services to taxonomists for standard genome sequencing and annotation.</title>
        <authorList>
            <consortium name="The Broad Institute Genomics Platform"/>
            <consortium name="The Broad Institute Genome Sequencing Center for Infectious Disease"/>
            <person name="Wu L."/>
            <person name="Ma J."/>
        </authorList>
    </citation>
    <scope>NUCLEOTIDE SEQUENCE [LARGE SCALE GENOMIC DNA]</scope>
    <source>
        <strain evidence="2 3">JCM 15933</strain>
    </source>
</reference>